<dbReference type="InterPro" id="IPR029045">
    <property type="entry name" value="ClpP/crotonase-like_dom_sf"/>
</dbReference>
<dbReference type="RefSeq" id="WP_090359816.1">
    <property type="nucleotide sequence ID" value="NZ_FNEM01000001.1"/>
</dbReference>
<dbReference type="SMART" id="SM00245">
    <property type="entry name" value="TSPc"/>
    <property type="match status" value="1"/>
</dbReference>
<dbReference type="GO" id="GO:0008236">
    <property type="term" value="F:serine-type peptidase activity"/>
    <property type="evidence" value="ECO:0007669"/>
    <property type="project" value="UniProtKB-KW"/>
</dbReference>
<dbReference type="PROSITE" id="PS50106">
    <property type="entry name" value="PDZ"/>
    <property type="match status" value="1"/>
</dbReference>
<keyword evidence="3 5" id="KW-0378">Hydrolase</keyword>
<evidence type="ECO:0000256" key="4">
    <source>
        <dbReference type="ARBA" id="ARBA00022825"/>
    </source>
</evidence>
<protein>
    <submittedName>
        <fullName evidence="8">C-terminal processing peptidase-3. Serine peptidase. MEROPS family S41A</fullName>
    </submittedName>
</protein>
<dbReference type="GO" id="GO:0004175">
    <property type="term" value="F:endopeptidase activity"/>
    <property type="evidence" value="ECO:0007669"/>
    <property type="project" value="TreeGrafter"/>
</dbReference>
<evidence type="ECO:0000256" key="5">
    <source>
        <dbReference type="RuleBase" id="RU004404"/>
    </source>
</evidence>
<dbReference type="Gene3D" id="3.30.750.44">
    <property type="match status" value="1"/>
</dbReference>
<feature type="signal peptide" evidence="6">
    <location>
        <begin position="1"/>
        <end position="19"/>
    </location>
</feature>
<feature type="chain" id="PRO_5011432585" evidence="6">
    <location>
        <begin position="20"/>
        <end position="398"/>
    </location>
</feature>
<reference evidence="9" key="1">
    <citation type="submission" date="2016-10" db="EMBL/GenBank/DDBJ databases">
        <authorList>
            <person name="Varghese N."/>
            <person name="Submissions S."/>
        </authorList>
    </citation>
    <scope>NUCLEOTIDE SEQUENCE [LARGE SCALE GENOMIC DNA]</scope>
    <source>
        <strain evidence="9">DSM 23317</strain>
    </source>
</reference>
<dbReference type="GO" id="GO:0007165">
    <property type="term" value="P:signal transduction"/>
    <property type="evidence" value="ECO:0007669"/>
    <property type="project" value="TreeGrafter"/>
</dbReference>
<dbReference type="NCBIfam" id="TIGR00225">
    <property type="entry name" value="prc"/>
    <property type="match status" value="1"/>
</dbReference>
<dbReference type="Proteomes" id="UP000199527">
    <property type="component" value="Unassembled WGS sequence"/>
</dbReference>
<dbReference type="Pfam" id="PF17820">
    <property type="entry name" value="PDZ_6"/>
    <property type="match status" value="1"/>
</dbReference>
<dbReference type="GO" id="GO:0006508">
    <property type="term" value="P:proteolysis"/>
    <property type="evidence" value="ECO:0007669"/>
    <property type="project" value="UniProtKB-KW"/>
</dbReference>
<dbReference type="AlphaFoldDB" id="A0A1G8JDC7"/>
<comment type="similarity">
    <text evidence="1 5">Belongs to the peptidase S41A family.</text>
</comment>
<dbReference type="PANTHER" id="PTHR32060">
    <property type="entry name" value="TAIL-SPECIFIC PROTEASE"/>
    <property type="match status" value="1"/>
</dbReference>
<gene>
    <name evidence="8" type="ORF">SAMN04488540_10121</name>
</gene>
<evidence type="ECO:0000256" key="3">
    <source>
        <dbReference type="ARBA" id="ARBA00022801"/>
    </source>
</evidence>
<dbReference type="InterPro" id="IPR004447">
    <property type="entry name" value="Peptidase_S41A"/>
</dbReference>
<keyword evidence="6" id="KW-0732">Signal</keyword>
<dbReference type="PANTHER" id="PTHR32060:SF30">
    <property type="entry name" value="CARBOXY-TERMINAL PROCESSING PROTEASE CTPA"/>
    <property type="match status" value="1"/>
</dbReference>
<dbReference type="Pfam" id="PF03572">
    <property type="entry name" value="Peptidase_S41"/>
    <property type="match status" value="1"/>
</dbReference>
<dbReference type="EMBL" id="FNEM01000001">
    <property type="protein sequence ID" value="SDI29112.1"/>
    <property type="molecule type" value="Genomic_DNA"/>
</dbReference>
<proteinExistence type="inferred from homology"/>
<evidence type="ECO:0000256" key="6">
    <source>
        <dbReference type="SAM" id="SignalP"/>
    </source>
</evidence>
<keyword evidence="4 5" id="KW-0720">Serine protease</keyword>
<dbReference type="SUPFAM" id="SSF52096">
    <property type="entry name" value="ClpP/crotonase"/>
    <property type="match status" value="1"/>
</dbReference>
<evidence type="ECO:0000256" key="2">
    <source>
        <dbReference type="ARBA" id="ARBA00022670"/>
    </source>
</evidence>
<keyword evidence="9" id="KW-1185">Reference proteome</keyword>
<accession>A0A1G8JDC7</accession>
<dbReference type="InterPro" id="IPR005151">
    <property type="entry name" value="Tail-specific_protease"/>
</dbReference>
<dbReference type="Gene3D" id="2.30.42.10">
    <property type="match status" value="1"/>
</dbReference>
<name>A0A1G8JDC7_9GAMM</name>
<dbReference type="CDD" id="cd07560">
    <property type="entry name" value="Peptidase_S41_CPP"/>
    <property type="match status" value="1"/>
</dbReference>
<dbReference type="InterPro" id="IPR036034">
    <property type="entry name" value="PDZ_sf"/>
</dbReference>
<sequence>MSRIGALLVGILFAFSVNAQEHKEVAPPTLEEAQQLLITVQDIVDYYYVDSVDRQAMLEAALKGIFESLDPHSTYLTAQTLQLLREANNGHYYGYGIEVSIEEDQIQVIAPLAHSAADYAGVKPGDILIKVDDLTASPDTIDTLIRYIKTASKEDRSLSLVLSRRNLAEPVTVLLQPSNISIDSALFFELPQRVGYLQITSFNRQTAEEVATVADRMQQQGYQQLILDLRNNPGGMFDAAVQVADMFLQSGLIVSTHGRFLDANNDYYASENSLFNKMKVGVLINEGSASAAEILAGALQDHRRATVFGQTSFGKGTVQSLIPLMGQQGAIKLTTARYATPNGTFIDKQGISPDVSVLLENEKETPIMENTDISGRWQQDSQLAAAYEWLLQPDQESP</sequence>
<evidence type="ECO:0000313" key="8">
    <source>
        <dbReference type="EMBL" id="SDI29112.1"/>
    </source>
</evidence>
<dbReference type="Gene3D" id="3.90.226.10">
    <property type="entry name" value="2-enoyl-CoA Hydratase, Chain A, domain 1"/>
    <property type="match status" value="1"/>
</dbReference>
<dbReference type="GO" id="GO:0030288">
    <property type="term" value="C:outer membrane-bounded periplasmic space"/>
    <property type="evidence" value="ECO:0007669"/>
    <property type="project" value="TreeGrafter"/>
</dbReference>
<keyword evidence="2 5" id="KW-0645">Protease</keyword>
<dbReference type="OrthoDB" id="9812068at2"/>
<dbReference type="SUPFAM" id="SSF50156">
    <property type="entry name" value="PDZ domain-like"/>
    <property type="match status" value="1"/>
</dbReference>
<feature type="domain" description="PDZ" evidence="7">
    <location>
        <begin position="80"/>
        <end position="154"/>
    </location>
</feature>
<organism evidence="8 9">
    <name type="scientific">Ferrimonas sediminum</name>
    <dbReference type="NCBI Taxonomy" id="718193"/>
    <lineage>
        <taxon>Bacteria</taxon>
        <taxon>Pseudomonadati</taxon>
        <taxon>Pseudomonadota</taxon>
        <taxon>Gammaproteobacteria</taxon>
        <taxon>Alteromonadales</taxon>
        <taxon>Ferrimonadaceae</taxon>
        <taxon>Ferrimonas</taxon>
    </lineage>
</organism>
<dbReference type="SMART" id="SM00228">
    <property type="entry name" value="PDZ"/>
    <property type="match status" value="1"/>
</dbReference>
<evidence type="ECO:0000256" key="1">
    <source>
        <dbReference type="ARBA" id="ARBA00009179"/>
    </source>
</evidence>
<evidence type="ECO:0000313" key="9">
    <source>
        <dbReference type="Proteomes" id="UP000199527"/>
    </source>
</evidence>
<dbReference type="InterPro" id="IPR041489">
    <property type="entry name" value="PDZ_6"/>
</dbReference>
<dbReference type="InterPro" id="IPR001478">
    <property type="entry name" value="PDZ"/>
</dbReference>
<evidence type="ECO:0000259" key="7">
    <source>
        <dbReference type="PROSITE" id="PS50106"/>
    </source>
</evidence>